<name>F2JM17_CELLD</name>
<accession>F2JM17</accession>
<keyword evidence="3" id="KW-1185">Reference proteome</keyword>
<dbReference type="AlphaFoldDB" id="F2JM17"/>
<dbReference type="KEGG" id="cle:Clole_4124"/>
<sequence length="190" mass="21945">MLTEFFMRSLQGLSKIVNVMGMAIGAIAIYRGSTTLVQLMQEYLRIKSVKGTYFKTKIEVQQVKVNEEVMAHDHRPVILNKWDRDADHFRWTRNQFLIYFSYTDYKGDPCFGHYVTVKGRRIKEPIDIYYHPAITSKYVIDRGERKKDFISTFLLLGMAGLIIFPSGALFVIFKSIALMVCCSLVHDVGI</sequence>
<evidence type="ECO:0000313" key="3">
    <source>
        <dbReference type="Proteomes" id="UP000008467"/>
    </source>
</evidence>
<dbReference type="HOGENOM" id="CLU_1425672_0_0_9"/>
<dbReference type="EMBL" id="CP002582">
    <property type="protein sequence ID" value="ADZ85797.1"/>
    <property type="molecule type" value="Genomic_DNA"/>
</dbReference>
<evidence type="ECO:0000256" key="1">
    <source>
        <dbReference type="SAM" id="Phobius"/>
    </source>
</evidence>
<keyword evidence="1" id="KW-1133">Transmembrane helix</keyword>
<protein>
    <submittedName>
        <fullName evidence="2">Uncharacterized protein</fullName>
    </submittedName>
</protein>
<reference evidence="2 3" key="1">
    <citation type="journal article" date="2011" name="J. Bacteriol.">
        <title>Complete genome sequence of the cellulose-degrading bacterium Cellulosilyticum lentocellum.</title>
        <authorList>
            <consortium name="US DOE Joint Genome Institute"/>
            <person name="Miller D.A."/>
            <person name="Suen G."/>
            <person name="Bruce D."/>
            <person name="Copeland A."/>
            <person name="Cheng J.F."/>
            <person name="Detter C."/>
            <person name="Goodwin L.A."/>
            <person name="Han C.S."/>
            <person name="Hauser L.J."/>
            <person name="Land M.L."/>
            <person name="Lapidus A."/>
            <person name="Lucas S."/>
            <person name="Meincke L."/>
            <person name="Pitluck S."/>
            <person name="Tapia R."/>
            <person name="Teshima H."/>
            <person name="Woyke T."/>
            <person name="Fox B.G."/>
            <person name="Angert E.R."/>
            <person name="Currie C.R."/>
        </authorList>
    </citation>
    <scope>NUCLEOTIDE SEQUENCE [LARGE SCALE GENOMIC DNA]</scope>
    <source>
        <strain evidence="3">ATCC 49066 / DSM 5427 / NCIMB 11756 / RHM5</strain>
    </source>
</reference>
<organism evidence="2 3">
    <name type="scientific">Cellulosilyticum lentocellum (strain ATCC 49066 / DSM 5427 / NCIMB 11756 / RHM5)</name>
    <name type="common">Clostridium lentocellum</name>
    <dbReference type="NCBI Taxonomy" id="642492"/>
    <lineage>
        <taxon>Bacteria</taxon>
        <taxon>Bacillati</taxon>
        <taxon>Bacillota</taxon>
        <taxon>Clostridia</taxon>
        <taxon>Lachnospirales</taxon>
        <taxon>Cellulosilyticaceae</taxon>
        <taxon>Cellulosilyticum</taxon>
    </lineage>
</organism>
<dbReference type="RefSeq" id="WP_013659068.1">
    <property type="nucleotide sequence ID" value="NC_015275.1"/>
</dbReference>
<evidence type="ECO:0000313" key="2">
    <source>
        <dbReference type="EMBL" id="ADZ85797.1"/>
    </source>
</evidence>
<feature type="transmembrane region" description="Helical" evidence="1">
    <location>
        <begin position="152"/>
        <end position="173"/>
    </location>
</feature>
<keyword evidence="1" id="KW-0472">Membrane</keyword>
<dbReference type="Proteomes" id="UP000008467">
    <property type="component" value="Chromosome"/>
</dbReference>
<keyword evidence="1" id="KW-0812">Transmembrane</keyword>
<gene>
    <name evidence="2" type="ordered locus">Clole_4124</name>
</gene>
<proteinExistence type="predicted"/>